<dbReference type="EMBL" id="BJXA01000003">
    <property type="protein sequence ID" value="GEM36469.1"/>
    <property type="molecule type" value="Genomic_DNA"/>
</dbReference>
<keyword evidence="2" id="KW-1185">Reference proteome</keyword>
<organism evidence="1 2">
    <name type="scientific">Nocardia ninae NBRC 108245</name>
    <dbReference type="NCBI Taxonomy" id="1210091"/>
    <lineage>
        <taxon>Bacteria</taxon>
        <taxon>Bacillati</taxon>
        <taxon>Actinomycetota</taxon>
        <taxon>Actinomycetes</taxon>
        <taxon>Mycobacteriales</taxon>
        <taxon>Nocardiaceae</taxon>
        <taxon>Nocardia</taxon>
    </lineage>
</organism>
<dbReference type="InterPro" id="IPR053717">
    <property type="entry name" value="MerB_lyase_sf"/>
</dbReference>
<dbReference type="Proteomes" id="UP000321424">
    <property type="component" value="Unassembled WGS sequence"/>
</dbReference>
<comment type="caution">
    <text evidence="1">The sequence shown here is derived from an EMBL/GenBank/DDBJ whole genome shotgun (WGS) entry which is preliminary data.</text>
</comment>
<gene>
    <name evidence="1" type="ORF">NN4_09880</name>
</gene>
<sequence>MLMRLEILQVPDCPNVAVLEDRIRQASAGEPVQIAHRVIDDSDQAAAAGMTGSPTLLIDGHDPFPTTGQLPSLSCRLYSHEDGRLDGAPSVAALREALSLPVAAGSCDSDQPTPCCSSAADRGPVDTLDTWRGAARPADPAEKAVHQAILRSFVAHGVPPTLGALTEVLTGHSASVAEVLRRLHDGDVLRLDVEGSAIVSAYPFSTAPTPHRAQIAGGATVYTMCAIDALGLAAMLDTDVYITSADPVTGAPITVSIEAEHLLVHPVTTVVFVGGTASRGPSADTCCSYLNFFTDRSGAHAWAAGHPEIGGAVMDLAEAHELGSRIFASLLRD</sequence>
<evidence type="ECO:0000313" key="2">
    <source>
        <dbReference type="Proteomes" id="UP000321424"/>
    </source>
</evidence>
<dbReference type="Pfam" id="PF03243">
    <property type="entry name" value="MerB"/>
    <property type="match status" value="1"/>
</dbReference>
<accession>A0A511M765</accession>
<evidence type="ECO:0008006" key="3">
    <source>
        <dbReference type="Google" id="ProtNLM"/>
    </source>
</evidence>
<dbReference type="AlphaFoldDB" id="A0A511M765"/>
<dbReference type="GO" id="GO:0018836">
    <property type="term" value="F:alkylmercury lyase activity"/>
    <property type="evidence" value="ECO:0007669"/>
    <property type="project" value="InterPro"/>
</dbReference>
<reference evidence="1 2" key="1">
    <citation type="submission" date="2019-07" db="EMBL/GenBank/DDBJ databases">
        <title>Whole genome shotgun sequence of Nocardia ninae NBRC 108245.</title>
        <authorList>
            <person name="Hosoyama A."/>
            <person name="Uohara A."/>
            <person name="Ohji S."/>
            <person name="Ichikawa N."/>
        </authorList>
    </citation>
    <scope>NUCLEOTIDE SEQUENCE [LARGE SCALE GENOMIC DNA]</scope>
    <source>
        <strain evidence="1 2">NBRC 108245</strain>
    </source>
</reference>
<protein>
    <recommendedName>
        <fullName evidence="3">Alkylmercury lyase</fullName>
    </recommendedName>
</protein>
<dbReference type="Gene3D" id="3.30.450.410">
    <property type="match status" value="1"/>
</dbReference>
<dbReference type="SUPFAM" id="SSF160387">
    <property type="entry name" value="NosL/MerB-like"/>
    <property type="match status" value="1"/>
</dbReference>
<dbReference type="InterPro" id="IPR004927">
    <property type="entry name" value="MerB"/>
</dbReference>
<name>A0A511M765_9NOCA</name>
<evidence type="ECO:0000313" key="1">
    <source>
        <dbReference type="EMBL" id="GEM36469.1"/>
    </source>
</evidence>
<proteinExistence type="predicted"/>